<dbReference type="EMBL" id="JACJUD010000006">
    <property type="protein sequence ID" value="MBB2496992.1"/>
    <property type="molecule type" value="Genomic_DNA"/>
</dbReference>
<name>A0A7W4LPM5_9GAMM</name>
<comment type="caution">
    <text evidence="3">The sequence shown here is derived from an EMBL/GenBank/DDBJ whole genome shotgun (WGS) entry which is preliminary data.</text>
</comment>
<reference evidence="3 4" key="1">
    <citation type="submission" date="2020-08" db="EMBL/GenBank/DDBJ databases">
        <authorList>
            <person name="Kim C.M."/>
        </authorList>
    </citation>
    <scope>NUCLEOTIDE SEQUENCE [LARGE SCALE GENOMIC DNA]</scope>
    <source>
        <strain evidence="3 4">UL070</strain>
    </source>
</reference>
<sequence>MKKLPLCLSLLALTAAPAFAAEPSPACQAKQADIQAQITAATARGNSQEVAGLQRAMQANQANCSDASLAAEREAKIKEAREEVAERESDLREAEQDGDAQKIAKRRAKLEEARSELLEAEQPLAQ</sequence>
<feature type="region of interest" description="Disordered" evidence="1">
    <location>
        <begin position="80"/>
        <end position="126"/>
    </location>
</feature>
<dbReference type="InterPro" id="IPR009468">
    <property type="entry name" value="DUF1090"/>
</dbReference>
<evidence type="ECO:0000313" key="3">
    <source>
        <dbReference type="EMBL" id="MBB2496992.1"/>
    </source>
</evidence>
<proteinExistence type="predicted"/>
<dbReference type="Proteomes" id="UP000542720">
    <property type="component" value="Unassembled WGS sequence"/>
</dbReference>
<dbReference type="AlphaFoldDB" id="A0A7W4LPM5"/>
<protein>
    <submittedName>
        <fullName evidence="3">DUF1090 domain-containing protein</fullName>
    </submittedName>
</protein>
<feature type="compositionally biased region" description="Basic and acidic residues" evidence="1">
    <location>
        <begin position="80"/>
        <end position="102"/>
    </location>
</feature>
<dbReference type="RefSeq" id="WP_183090516.1">
    <property type="nucleotide sequence ID" value="NZ_JACJUD010000006.1"/>
</dbReference>
<keyword evidence="4" id="KW-1185">Reference proteome</keyword>
<keyword evidence="2" id="KW-0732">Signal</keyword>
<dbReference type="Pfam" id="PF06476">
    <property type="entry name" value="DUF1090"/>
    <property type="match status" value="1"/>
</dbReference>
<accession>A0A7W4LPM5</accession>
<gene>
    <name evidence="3" type="ORF">H3H51_18355</name>
</gene>
<organism evidence="3 4">
    <name type="scientific">Aquipseudomonas ullengensis</name>
    <dbReference type="NCBI Taxonomy" id="2759166"/>
    <lineage>
        <taxon>Bacteria</taxon>
        <taxon>Pseudomonadati</taxon>
        <taxon>Pseudomonadota</taxon>
        <taxon>Gammaproteobacteria</taxon>
        <taxon>Pseudomonadales</taxon>
        <taxon>Pseudomonadaceae</taxon>
        <taxon>Aquipseudomonas</taxon>
    </lineage>
</organism>
<feature type="chain" id="PRO_5031279097" evidence="2">
    <location>
        <begin position="21"/>
        <end position="126"/>
    </location>
</feature>
<evidence type="ECO:0000256" key="1">
    <source>
        <dbReference type="SAM" id="MobiDB-lite"/>
    </source>
</evidence>
<evidence type="ECO:0000313" key="4">
    <source>
        <dbReference type="Proteomes" id="UP000542720"/>
    </source>
</evidence>
<evidence type="ECO:0000256" key="2">
    <source>
        <dbReference type="SAM" id="SignalP"/>
    </source>
</evidence>
<feature type="signal peptide" evidence="2">
    <location>
        <begin position="1"/>
        <end position="20"/>
    </location>
</feature>